<evidence type="ECO:0000256" key="2">
    <source>
        <dbReference type="SAM" id="Phobius"/>
    </source>
</evidence>
<protein>
    <submittedName>
        <fullName evidence="3">Uncharacterized protein</fullName>
    </submittedName>
</protein>
<gene>
    <name evidence="3" type="ORF">M9Y10_036253</name>
</gene>
<organism evidence="3 4">
    <name type="scientific">Tritrichomonas musculus</name>
    <dbReference type="NCBI Taxonomy" id="1915356"/>
    <lineage>
        <taxon>Eukaryota</taxon>
        <taxon>Metamonada</taxon>
        <taxon>Parabasalia</taxon>
        <taxon>Tritrichomonadida</taxon>
        <taxon>Tritrichomonadidae</taxon>
        <taxon>Tritrichomonas</taxon>
    </lineage>
</organism>
<feature type="transmembrane region" description="Helical" evidence="2">
    <location>
        <begin position="230"/>
        <end position="255"/>
    </location>
</feature>
<keyword evidence="4" id="KW-1185">Reference proteome</keyword>
<feature type="transmembrane region" description="Helical" evidence="2">
    <location>
        <begin position="367"/>
        <end position="393"/>
    </location>
</feature>
<name>A0ABR2GUV9_9EUKA</name>
<evidence type="ECO:0000256" key="1">
    <source>
        <dbReference type="SAM" id="MobiDB-lite"/>
    </source>
</evidence>
<keyword evidence="2" id="KW-0472">Membrane</keyword>
<feature type="region of interest" description="Disordered" evidence="1">
    <location>
        <begin position="711"/>
        <end position="743"/>
    </location>
</feature>
<reference evidence="3 4" key="1">
    <citation type="submission" date="2024-04" db="EMBL/GenBank/DDBJ databases">
        <title>Tritrichomonas musculus Genome.</title>
        <authorList>
            <person name="Alves-Ferreira E."/>
            <person name="Grigg M."/>
            <person name="Lorenzi H."/>
            <person name="Galac M."/>
        </authorList>
    </citation>
    <scope>NUCLEOTIDE SEQUENCE [LARGE SCALE GENOMIC DNA]</scope>
    <source>
        <strain evidence="3 4">EAF2021</strain>
    </source>
</reference>
<dbReference type="EMBL" id="JAPFFF010000058">
    <property type="protein sequence ID" value="KAK8837718.1"/>
    <property type="molecule type" value="Genomic_DNA"/>
</dbReference>
<dbReference type="PANTHER" id="PTHR34993">
    <property type="entry name" value="TRANSMEMBRANE PROTEIN"/>
    <property type="match status" value="1"/>
</dbReference>
<keyword evidence="2" id="KW-0812">Transmembrane</keyword>
<feature type="transmembrane region" description="Helical" evidence="2">
    <location>
        <begin position="119"/>
        <end position="140"/>
    </location>
</feature>
<evidence type="ECO:0000313" key="3">
    <source>
        <dbReference type="EMBL" id="KAK8837718.1"/>
    </source>
</evidence>
<feature type="transmembrane region" description="Helical" evidence="2">
    <location>
        <begin position="66"/>
        <end position="88"/>
    </location>
</feature>
<feature type="transmembrane region" description="Helical" evidence="2">
    <location>
        <begin position="437"/>
        <end position="461"/>
    </location>
</feature>
<dbReference type="Proteomes" id="UP001470230">
    <property type="component" value="Unassembled WGS sequence"/>
</dbReference>
<accession>A0ABR2GUV9</accession>
<feature type="transmembrane region" description="Helical" evidence="2">
    <location>
        <begin position="467"/>
        <end position="488"/>
    </location>
</feature>
<proteinExistence type="predicted"/>
<keyword evidence="2" id="KW-1133">Transmembrane helix</keyword>
<feature type="transmembrane region" description="Helical" evidence="2">
    <location>
        <begin position="198"/>
        <end position="218"/>
    </location>
</feature>
<evidence type="ECO:0000313" key="4">
    <source>
        <dbReference type="Proteomes" id="UP001470230"/>
    </source>
</evidence>
<feature type="compositionally biased region" description="Basic residues" evidence="1">
    <location>
        <begin position="731"/>
        <end position="742"/>
    </location>
</feature>
<sequence>MAGGASWGSVLSTLVSYLQKLGLTVSLDGLNIPPKLKEVLVSIYLFYEKIQNAIPQLPDFDLRSQLMVLALAIPFLLDVLLVWFINPIGVTMTHVLDLIAFGVGTYFITSSIIGSWSLFNISIIAICVVFIALRIIFLFLTKQKDDFELYVLVDEICNYYMQGILPSKKCELSFKDLNISIHKFSQIIEIAPPKANLLVSYAFLFVSFAFFFLSFWCLDAFPIPYDFPEIITLLLPIFGIPLGVIFFVIYVLRLFHCGRYFLTLVKQFIRRWGLRILMMVLDLLYIPILTVLITMITPTYISCPKDEYLYYQVKDTDIPWFPFINHTASCRPCIDHELRSNFCDKKCSGMGELRMKQAPDLLFVNDIIIMTGGLILYTIVIVMLGLPWLWYYITKRNHKYIDRINVYGKTEEIKYGAIIHRLNSTGVFLFQDYKSKFAIWSVVLLGLKFVLMVLTVCQEIFSNNLIYVYPVYYGFTFGIHVYLKPYLYPFNTFFESSMEFMEAIFSIFAIITYSGVNIPEAVSFPISILMLIFPVFSVLFILCCEGKEGTKKDKSDPTIIRKADTKDVKEHRHIHISKNEKSKNEDEIDKKKKNKYFSRFKQIKRKVVSSGYESLVEVEAGILHPVESGARLPDFKQDYYKPNTSRAHNHPNGHNSRPATPLITVSGVPSHYPTRPQTAQIYNTDSDYDDSDSYSLMDDISSNVNIYKSSKHRKTKGLNSEVDMMSNGQREKKKKKNRHHHFHDQQRIEIDSDGEEHVVGNIVEIEDGMLDSILELRRKNEEYALDGLQVKECFTIKKKTAARRMTKMYKTLDVVLDGSTIDKLTTILNNAVIVGVIAVGWYLGTLMTSYQYSSNFTCG</sequence>
<feature type="transmembrane region" description="Helical" evidence="2">
    <location>
        <begin position="276"/>
        <end position="301"/>
    </location>
</feature>
<feature type="transmembrane region" description="Helical" evidence="2">
    <location>
        <begin position="95"/>
        <end position="113"/>
    </location>
</feature>
<feature type="transmembrane region" description="Helical" evidence="2">
    <location>
        <begin position="524"/>
        <end position="544"/>
    </location>
</feature>
<dbReference type="PANTHER" id="PTHR34993:SF1">
    <property type="entry name" value="TRANSMEMBRANE PROTEIN"/>
    <property type="match status" value="1"/>
</dbReference>
<feature type="transmembrane region" description="Helical" evidence="2">
    <location>
        <begin position="827"/>
        <end position="844"/>
    </location>
</feature>
<comment type="caution">
    <text evidence="3">The sequence shown here is derived from an EMBL/GenBank/DDBJ whole genome shotgun (WGS) entry which is preliminary data.</text>
</comment>
<feature type="transmembrane region" description="Helical" evidence="2">
    <location>
        <begin position="500"/>
        <end position="518"/>
    </location>
</feature>